<feature type="compositionally biased region" description="Basic and acidic residues" evidence="1">
    <location>
        <begin position="138"/>
        <end position="156"/>
    </location>
</feature>
<reference evidence="2" key="1">
    <citation type="submission" date="2023-08" db="EMBL/GenBank/DDBJ databases">
        <title>A de novo genome assembly of Solanum verrucosum Schlechtendal, a Mexican diploid species geographically isolated from the other diploid A-genome species in potato relatives.</title>
        <authorList>
            <person name="Hosaka K."/>
        </authorList>
    </citation>
    <scope>NUCLEOTIDE SEQUENCE</scope>
    <source>
        <tissue evidence="2">Young leaves</tissue>
    </source>
</reference>
<protein>
    <recommendedName>
        <fullName evidence="4">Gag-pol polyprotein</fullName>
    </recommendedName>
</protein>
<evidence type="ECO:0000313" key="2">
    <source>
        <dbReference type="EMBL" id="WMV29930.1"/>
    </source>
</evidence>
<dbReference type="AlphaFoldDB" id="A0AAF0QW85"/>
<feature type="compositionally biased region" description="Low complexity" evidence="1">
    <location>
        <begin position="184"/>
        <end position="195"/>
    </location>
</feature>
<dbReference type="Proteomes" id="UP001234989">
    <property type="component" value="Chromosome 5"/>
</dbReference>
<accession>A0AAF0QW85</accession>
<dbReference type="EMBL" id="CP133616">
    <property type="protein sequence ID" value="WMV29930.1"/>
    <property type="molecule type" value="Genomic_DNA"/>
</dbReference>
<evidence type="ECO:0000313" key="3">
    <source>
        <dbReference type="Proteomes" id="UP001234989"/>
    </source>
</evidence>
<keyword evidence="3" id="KW-1185">Reference proteome</keyword>
<name>A0AAF0QW85_SOLVR</name>
<feature type="compositionally biased region" description="Polar residues" evidence="1">
    <location>
        <begin position="163"/>
        <end position="175"/>
    </location>
</feature>
<gene>
    <name evidence="2" type="ORF">MTR67_023315</name>
</gene>
<organism evidence="2 3">
    <name type="scientific">Solanum verrucosum</name>
    <dbReference type="NCBI Taxonomy" id="315347"/>
    <lineage>
        <taxon>Eukaryota</taxon>
        <taxon>Viridiplantae</taxon>
        <taxon>Streptophyta</taxon>
        <taxon>Embryophyta</taxon>
        <taxon>Tracheophyta</taxon>
        <taxon>Spermatophyta</taxon>
        <taxon>Magnoliopsida</taxon>
        <taxon>eudicotyledons</taxon>
        <taxon>Gunneridae</taxon>
        <taxon>Pentapetalae</taxon>
        <taxon>asterids</taxon>
        <taxon>lamiids</taxon>
        <taxon>Solanales</taxon>
        <taxon>Solanaceae</taxon>
        <taxon>Solanoideae</taxon>
        <taxon>Solaneae</taxon>
        <taxon>Solanum</taxon>
    </lineage>
</organism>
<feature type="region of interest" description="Disordered" evidence="1">
    <location>
        <begin position="138"/>
        <end position="204"/>
    </location>
</feature>
<sequence>MTRMVYIHERQLESKVDTQRGRSESSKVREFLHLAPPLFMGSSPTEDPKDFIDHMYRVLRVMHASVTEAVELTSFRLHDVPPFGMRPVRDLEDVMFCQQENCRVASLSVDVDISCIHAFAQTIKDLSQWIRDIRRDREQSKKDHTMGSYREKHGDFKPPFYQYPSQPAGSVSPQVQGPRFDRYSSSGPGQSSGQPEGHRQHRSI</sequence>
<evidence type="ECO:0008006" key="4">
    <source>
        <dbReference type="Google" id="ProtNLM"/>
    </source>
</evidence>
<evidence type="ECO:0000256" key="1">
    <source>
        <dbReference type="SAM" id="MobiDB-lite"/>
    </source>
</evidence>
<proteinExistence type="predicted"/>